<feature type="region of interest" description="Disordered" evidence="2">
    <location>
        <begin position="521"/>
        <end position="587"/>
    </location>
</feature>
<feature type="compositionally biased region" description="Acidic residues" evidence="2">
    <location>
        <begin position="246"/>
        <end position="270"/>
    </location>
</feature>
<reference evidence="3 4" key="1">
    <citation type="journal article" date="2023" name="Hortic Res">
        <title>Pangenome of water caltrop reveals structural variations and asymmetric subgenome divergence after allopolyploidization.</title>
        <authorList>
            <person name="Zhang X."/>
            <person name="Chen Y."/>
            <person name="Wang L."/>
            <person name="Yuan Y."/>
            <person name="Fang M."/>
            <person name="Shi L."/>
            <person name="Lu R."/>
            <person name="Comes H.P."/>
            <person name="Ma Y."/>
            <person name="Chen Y."/>
            <person name="Huang G."/>
            <person name="Zhou Y."/>
            <person name="Zheng Z."/>
            <person name="Qiu Y."/>
        </authorList>
    </citation>
    <scope>NUCLEOTIDE SEQUENCE [LARGE SCALE GENOMIC DNA]</scope>
    <source>
        <tissue evidence="3">Roots</tissue>
    </source>
</reference>
<organism evidence="3 4">
    <name type="scientific">Trapa incisa</name>
    <dbReference type="NCBI Taxonomy" id="236973"/>
    <lineage>
        <taxon>Eukaryota</taxon>
        <taxon>Viridiplantae</taxon>
        <taxon>Streptophyta</taxon>
        <taxon>Embryophyta</taxon>
        <taxon>Tracheophyta</taxon>
        <taxon>Spermatophyta</taxon>
        <taxon>Magnoliopsida</taxon>
        <taxon>eudicotyledons</taxon>
        <taxon>Gunneridae</taxon>
        <taxon>Pentapetalae</taxon>
        <taxon>rosids</taxon>
        <taxon>malvids</taxon>
        <taxon>Myrtales</taxon>
        <taxon>Lythraceae</taxon>
        <taxon>Trapa</taxon>
    </lineage>
</organism>
<evidence type="ECO:0008006" key="5">
    <source>
        <dbReference type="Google" id="ProtNLM"/>
    </source>
</evidence>
<dbReference type="InterPro" id="IPR027267">
    <property type="entry name" value="AH/BAR_dom_sf"/>
</dbReference>
<name>A0AAN7QUT4_9MYRT</name>
<keyword evidence="4" id="KW-1185">Reference proteome</keyword>
<protein>
    <recommendedName>
        <fullName evidence="5">BAR domain-containing protein</fullName>
    </recommendedName>
</protein>
<dbReference type="InterPro" id="IPR037488">
    <property type="entry name" value="At2g33490-like"/>
</dbReference>
<dbReference type="AlphaFoldDB" id="A0AAN7QUT4"/>
<proteinExistence type="predicted"/>
<dbReference type="PANTHER" id="PTHR34119">
    <property type="entry name" value="HYDROXYPROLINE-RICH GLYCOPROTEIN-LIKE"/>
    <property type="match status" value="1"/>
</dbReference>
<dbReference type="Proteomes" id="UP001345219">
    <property type="component" value="Chromosome 14"/>
</dbReference>
<evidence type="ECO:0000256" key="1">
    <source>
        <dbReference type="SAM" id="Coils"/>
    </source>
</evidence>
<dbReference type="EMBL" id="JAXIOK010000002">
    <property type="protein sequence ID" value="KAK4777811.1"/>
    <property type="molecule type" value="Genomic_DNA"/>
</dbReference>
<comment type="caution">
    <text evidence="3">The sequence shown here is derived from an EMBL/GenBank/DDBJ whole genome shotgun (WGS) entry which is preliminary data.</text>
</comment>
<keyword evidence="1" id="KW-0175">Coiled coil</keyword>
<dbReference type="Gene3D" id="1.20.1270.60">
    <property type="entry name" value="Arfaptin homology (AH) domain/BAR domain"/>
    <property type="match status" value="1"/>
</dbReference>
<feature type="coiled-coil region" evidence="1">
    <location>
        <begin position="125"/>
        <end position="152"/>
    </location>
</feature>
<gene>
    <name evidence="3" type="ORF">SAY87_017998</name>
</gene>
<accession>A0AAN7QUT4</accession>
<feature type="region of interest" description="Disordered" evidence="2">
    <location>
        <begin position="621"/>
        <end position="640"/>
    </location>
</feature>
<dbReference type="SUPFAM" id="SSF103657">
    <property type="entry name" value="BAR/IMD domain-like"/>
    <property type="match status" value="1"/>
</dbReference>
<feature type="region of interest" description="Disordered" evidence="2">
    <location>
        <begin position="241"/>
        <end position="270"/>
    </location>
</feature>
<evidence type="ECO:0000256" key="2">
    <source>
        <dbReference type="SAM" id="MobiDB-lite"/>
    </source>
</evidence>
<feature type="region of interest" description="Disordered" evidence="2">
    <location>
        <begin position="408"/>
        <end position="458"/>
    </location>
</feature>
<dbReference type="PANTHER" id="PTHR34119:SF1">
    <property type="entry name" value="OS04G0394700 PROTEIN"/>
    <property type="match status" value="1"/>
</dbReference>
<evidence type="ECO:0000313" key="4">
    <source>
        <dbReference type="Proteomes" id="UP001345219"/>
    </source>
</evidence>
<evidence type="ECO:0000313" key="3">
    <source>
        <dbReference type="EMBL" id="KAK4777811.1"/>
    </source>
</evidence>
<sequence>MKTSLRKLGRFARQKQVSAATERRYLRPLSQLDEIAQASQDLDDMKDCYESLFAAAAATTNTAYEFSESLRELGSCLLEKTALNDDEESGEVLLMLGKIQFELQKVFDRYRSHISRTITTPSQSLLNELRTVEEMKQQCDEKRNTYESMVVNYQEKGRSRTGKRDNFSVQELQDARVQFDEEATLFVFRLKSLKQGQSRSLLTQAARHHAAQMYLFKKALRSLEKLEPRVKPVAEKHHIDYQFNGLEDDDSHEIEDGYDDAEDDDEDDDHYDGSYVGRDDGELSFDYARNGHVQVNKSTLRHPMELNHMDLTFPNVATTETLKENLEKSPREFVASLQNLKTYTQSAPLFAEKKSSAVTDRMLPIRQSSVRKLQTYVLPTPEDPKNPVSKRPADLLATAPKVSMKMHDQKVWHSSPLEPQKYGKKSANDKHWRALDSNALPVLKESNKTPTSNTVPPPLAESLLFKRLDPIVTSSSKKFKRQAYSGPLIKKQEHGQPLPQHPELYSGPILGSPISQLLSSSPNASIISPQPPVSSPKISELHELPRPPASTTGISGRPQELVGYSAPLVPRGTRDSSAKSENMVAPAGSPLPVPPTIVCRSLSIPTSCPKIIMEVLQNVETSKGVPSSPLTQLSLASTRP</sequence>
<dbReference type="CDD" id="cd07307">
    <property type="entry name" value="BAR"/>
    <property type="match status" value="1"/>
</dbReference>